<comment type="caution">
    <text evidence="2">The sequence shown here is derived from an EMBL/GenBank/DDBJ whole genome shotgun (WGS) entry which is preliminary data.</text>
</comment>
<accession>A0A0C2IHJ2</accession>
<protein>
    <submittedName>
        <fullName evidence="2">Uncharacterized protein</fullName>
    </submittedName>
</protein>
<dbReference type="AlphaFoldDB" id="A0A0C2IHJ2"/>
<reference evidence="2 3" key="1">
    <citation type="journal article" date="2014" name="Genome Biol. Evol.">
        <title>The genome of the myxosporean Thelohanellus kitauei shows adaptations to nutrient acquisition within its fish host.</title>
        <authorList>
            <person name="Yang Y."/>
            <person name="Xiong J."/>
            <person name="Zhou Z."/>
            <person name="Huo F."/>
            <person name="Miao W."/>
            <person name="Ran C."/>
            <person name="Liu Y."/>
            <person name="Zhang J."/>
            <person name="Feng J."/>
            <person name="Wang M."/>
            <person name="Wang M."/>
            <person name="Wang L."/>
            <person name="Yao B."/>
        </authorList>
    </citation>
    <scope>NUCLEOTIDE SEQUENCE [LARGE SCALE GENOMIC DNA]</scope>
    <source>
        <strain evidence="2">Wuqing</strain>
    </source>
</reference>
<dbReference type="EMBL" id="JWZT01004097">
    <property type="protein sequence ID" value="KII64794.1"/>
    <property type="molecule type" value="Genomic_DNA"/>
</dbReference>
<feature type="transmembrane region" description="Helical" evidence="1">
    <location>
        <begin position="20"/>
        <end position="39"/>
    </location>
</feature>
<keyword evidence="3" id="KW-1185">Reference proteome</keyword>
<sequence length="106" mass="12797">MYLVHTFQSMCFIRENYSNSVFIPFNFPFIFHVYLNYFMNVCLLTKYMFFSATYLGACENAWITSIFDFKFTIELIVHMSRLFLYISCDAFPQIWQLSKIMCCIYV</sequence>
<keyword evidence="1" id="KW-1133">Transmembrane helix</keyword>
<keyword evidence="1" id="KW-0812">Transmembrane</keyword>
<evidence type="ECO:0000313" key="3">
    <source>
        <dbReference type="Proteomes" id="UP000031668"/>
    </source>
</evidence>
<evidence type="ECO:0000313" key="2">
    <source>
        <dbReference type="EMBL" id="KII64794.1"/>
    </source>
</evidence>
<proteinExistence type="predicted"/>
<dbReference type="Proteomes" id="UP000031668">
    <property type="component" value="Unassembled WGS sequence"/>
</dbReference>
<organism evidence="2 3">
    <name type="scientific">Thelohanellus kitauei</name>
    <name type="common">Myxosporean</name>
    <dbReference type="NCBI Taxonomy" id="669202"/>
    <lineage>
        <taxon>Eukaryota</taxon>
        <taxon>Metazoa</taxon>
        <taxon>Cnidaria</taxon>
        <taxon>Myxozoa</taxon>
        <taxon>Myxosporea</taxon>
        <taxon>Bivalvulida</taxon>
        <taxon>Platysporina</taxon>
        <taxon>Myxobolidae</taxon>
        <taxon>Thelohanellus</taxon>
    </lineage>
</organism>
<evidence type="ECO:0000256" key="1">
    <source>
        <dbReference type="SAM" id="Phobius"/>
    </source>
</evidence>
<keyword evidence="1" id="KW-0472">Membrane</keyword>
<gene>
    <name evidence="2" type="ORF">RF11_03399</name>
</gene>
<name>A0A0C2IHJ2_THEKT</name>